<dbReference type="GO" id="GO:0050660">
    <property type="term" value="F:flavin adenine dinucleotide binding"/>
    <property type="evidence" value="ECO:0007669"/>
    <property type="project" value="InterPro"/>
</dbReference>
<dbReference type="PANTHER" id="PTHR11552">
    <property type="entry name" value="GLUCOSE-METHANOL-CHOLINE GMC OXIDOREDUCTASE"/>
    <property type="match status" value="1"/>
</dbReference>
<evidence type="ECO:0000256" key="2">
    <source>
        <dbReference type="ARBA" id="ARBA00010790"/>
    </source>
</evidence>
<dbReference type="InterPro" id="IPR000172">
    <property type="entry name" value="GMC_OxRdtase_N"/>
</dbReference>
<dbReference type="InterPro" id="IPR036188">
    <property type="entry name" value="FAD/NAD-bd_sf"/>
</dbReference>
<feature type="active site" description="Proton acceptor" evidence="5">
    <location>
        <position position="573"/>
    </location>
</feature>
<feature type="domain" description="Glucose-methanol-choline oxidoreductase N-terminal" evidence="8">
    <location>
        <begin position="297"/>
        <end position="311"/>
    </location>
</feature>
<dbReference type="Pfam" id="PF00732">
    <property type="entry name" value="GMC_oxred_N"/>
    <property type="match status" value="1"/>
</dbReference>
<reference evidence="9 10" key="1">
    <citation type="journal article" date="2019" name="Nat. Ecol. Evol.">
        <title>Megaphylogeny resolves global patterns of mushroom evolution.</title>
        <authorList>
            <person name="Varga T."/>
            <person name="Krizsan K."/>
            <person name="Foldi C."/>
            <person name="Dima B."/>
            <person name="Sanchez-Garcia M."/>
            <person name="Sanchez-Ramirez S."/>
            <person name="Szollosi G.J."/>
            <person name="Szarkandi J.G."/>
            <person name="Papp V."/>
            <person name="Albert L."/>
            <person name="Andreopoulos W."/>
            <person name="Angelini C."/>
            <person name="Antonin V."/>
            <person name="Barry K.W."/>
            <person name="Bougher N.L."/>
            <person name="Buchanan P."/>
            <person name="Buyck B."/>
            <person name="Bense V."/>
            <person name="Catcheside P."/>
            <person name="Chovatia M."/>
            <person name="Cooper J."/>
            <person name="Damon W."/>
            <person name="Desjardin D."/>
            <person name="Finy P."/>
            <person name="Geml J."/>
            <person name="Haridas S."/>
            <person name="Hughes K."/>
            <person name="Justo A."/>
            <person name="Karasinski D."/>
            <person name="Kautmanova I."/>
            <person name="Kiss B."/>
            <person name="Kocsube S."/>
            <person name="Kotiranta H."/>
            <person name="LaButti K.M."/>
            <person name="Lechner B.E."/>
            <person name="Liimatainen K."/>
            <person name="Lipzen A."/>
            <person name="Lukacs Z."/>
            <person name="Mihaltcheva S."/>
            <person name="Morgado L.N."/>
            <person name="Niskanen T."/>
            <person name="Noordeloos M.E."/>
            <person name="Ohm R.A."/>
            <person name="Ortiz-Santana B."/>
            <person name="Ovrebo C."/>
            <person name="Racz N."/>
            <person name="Riley R."/>
            <person name="Savchenko A."/>
            <person name="Shiryaev A."/>
            <person name="Soop K."/>
            <person name="Spirin V."/>
            <person name="Szebenyi C."/>
            <person name="Tomsovsky M."/>
            <person name="Tulloss R.E."/>
            <person name="Uehling J."/>
            <person name="Grigoriev I.V."/>
            <person name="Vagvolgyi C."/>
            <person name="Papp T."/>
            <person name="Martin F.M."/>
            <person name="Miettinen O."/>
            <person name="Hibbett D.S."/>
            <person name="Nagy L.G."/>
        </authorList>
    </citation>
    <scope>NUCLEOTIDE SEQUENCE [LARGE SCALE GENOMIC DNA]</scope>
    <source>
        <strain evidence="9 10">CBS 309.79</strain>
    </source>
</reference>
<evidence type="ECO:0000313" key="10">
    <source>
        <dbReference type="Proteomes" id="UP000305067"/>
    </source>
</evidence>
<keyword evidence="10" id="KW-1185">Reference proteome</keyword>
<dbReference type="SUPFAM" id="SSF51905">
    <property type="entry name" value="FAD/NAD(P)-binding domain"/>
    <property type="match status" value="1"/>
</dbReference>
<dbReference type="Gene3D" id="3.50.50.60">
    <property type="entry name" value="FAD/NAD(P)-binding domain"/>
    <property type="match status" value="1"/>
</dbReference>
<keyword evidence="3" id="KW-0285">Flavoprotein</keyword>
<dbReference type="AlphaFoldDB" id="A0A5C3R3A6"/>
<name>A0A5C3R3A6_9AGAR</name>
<evidence type="ECO:0000256" key="5">
    <source>
        <dbReference type="PIRSR" id="PIRSR000137-1"/>
    </source>
</evidence>
<dbReference type="InterPro" id="IPR007867">
    <property type="entry name" value="GMC_OxRtase_C"/>
</dbReference>
<dbReference type="SUPFAM" id="SSF54373">
    <property type="entry name" value="FAD-linked reductases, C-terminal domain"/>
    <property type="match status" value="1"/>
</dbReference>
<dbReference type="OrthoDB" id="269227at2759"/>
<dbReference type="Proteomes" id="UP000305067">
    <property type="component" value="Unassembled WGS sequence"/>
</dbReference>
<evidence type="ECO:0000256" key="1">
    <source>
        <dbReference type="ARBA" id="ARBA00001974"/>
    </source>
</evidence>
<dbReference type="Gene3D" id="3.30.560.10">
    <property type="entry name" value="Glucose Oxidase, domain 3"/>
    <property type="match status" value="1"/>
</dbReference>
<feature type="signal peptide" evidence="7">
    <location>
        <begin position="1"/>
        <end position="17"/>
    </location>
</feature>
<dbReference type="PANTHER" id="PTHR11552:SF147">
    <property type="entry name" value="CHOLINE DEHYDROGENASE, MITOCHONDRIAL"/>
    <property type="match status" value="1"/>
</dbReference>
<keyword evidence="4 6" id="KW-0274">FAD</keyword>
<dbReference type="Pfam" id="PF05199">
    <property type="entry name" value="GMC_oxred_C"/>
    <property type="match status" value="1"/>
</dbReference>
<dbReference type="PROSITE" id="PS00624">
    <property type="entry name" value="GMC_OXRED_2"/>
    <property type="match status" value="1"/>
</dbReference>
<feature type="binding site" evidence="6">
    <location>
        <position position="111"/>
    </location>
    <ligand>
        <name>FAD</name>
        <dbReference type="ChEBI" id="CHEBI:57692"/>
    </ligand>
</feature>
<evidence type="ECO:0000256" key="4">
    <source>
        <dbReference type="ARBA" id="ARBA00022827"/>
    </source>
</evidence>
<dbReference type="EMBL" id="ML178817">
    <property type="protein sequence ID" value="TFL05294.1"/>
    <property type="molecule type" value="Genomic_DNA"/>
</dbReference>
<gene>
    <name evidence="9" type="ORF">BDV98DRAFT_561779</name>
</gene>
<evidence type="ECO:0000256" key="7">
    <source>
        <dbReference type="SAM" id="SignalP"/>
    </source>
</evidence>
<comment type="similarity">
    <text evidence="2">Belongs to the GMC oxidoreductase family.</text>
</comment>
<feature type="active site" description="Proton donor" evidence="5">
    <location>
        <position position="529"/>
    </location>
</feature>
<evidence type="ECO:0000313" key="9">
    <source>
        <dbReference type="EMBL" id="TFL05294.1"/>
    </source>
</evidence>
<evidence type="ECO:0000259" key="8">
    <source>
        <dbReference type="PROSITE" id="PS00624"/>
    </source>
</evidence>
<dbReference type="GO" id="GO:0016614">
    <property type="term" value="F:oxidoreductase activity, acting on CH-OH group of donors"/>
    <property type="evidence" value="ECO:0007669"/>
    <property type="project" value="InterPro"/>
</dbReference>
<keyword evidence="7" id="KW-0732">Signal</keyword>
<feature type="chain" id="PRO_5022906396" evidence="7">
    <location>
        <begin position="18"/>
        <end position="617"/>
    </location>
</feature>
<comment type="cofactor">
    <cofactor evidence="1 6">
        <name>FAD</name>
        <dbReference type="ChEBI" id="CHEBI:57692"/>
    </cofactor>
</comment>
<organism evidence="9 10">
    <name type="scientific">Pterulicium gracile</name>
    <dbReference type="NCBI Taxonomy" id="1884261"/>
    <lineage>
        <taxon>Eukaryota</taxon>
        <taxon>Fungi</taxon>
        <taxon>Dikarya</taxon>
        <taxon>Basidiomycota</taxon>
        <taxon>Agaricomycotina</taxon>
        <taxon>Agaricomycetes</taxon>
        <taxon>Agaricomycetidae</taxon>
        <taxon>Agaricales</taxon>
        <taxon>Pleurotineae</taxon>
        <taxon>Pterulaceae</taxon>
        <taxon>Pterulicium</taxon>
    </lineage>
</organism>
<dbReference type="STRING" id="1884261.A0A5C3R3A6"/>
<proteinExistence type="inferred from homology"/>
<sequence>MRTTLWTAAILAAPVLSLLHQHPDELPDLSWDFVIVGGGAAGGVLANRLTEVREFNVLLLEAGPDTGDIFNFSMPFPVSTLSPFTPYDWNYTTVPETSTNNRVLGYPLGHVLGGSTSINSLLYTRGPSDDWNWLAEELEDDSWSWKNMQRFFQKNERWVHNDSTSGRFDPAHHSTSGMNFVSLPQAPESIDEMIIQTSKDHPEEYPFNVDMNSGRPLGLGWAQSTMAHGRRSTARTSYLSNEVLARPNLHILVNVFVTRLAPPSDGHTFSQVEFAYGPDKAHLATLTATHDLILSAGSINTPRILLHSGIGHPTTLASVGIPQVLPLPSVGQNLSDHTLVRLNFLVNSTDTWERFSNNQTLEEEYVKMWKETKQGPLGNGVFNHILFAKLSEEANDSSGEPNVEVLFNNGILPPWQPETGNYLSVIPILLTPTSRGHVIINSTSPLSPPLISPSFLSTEYDMKALRYAIRLAIGFVKRAPWEGYILSPFGFPESFMVDDSPRPASDSNELEADGIMDEWVRANAGTTAHPAGTCALSKLGADYGCVDLDFRVKGVKGVRVVDASVFPRIPRAHTQAPVYVVAEKAAEVIKVEYGYGRGGRAPVVHSGVGFGASGEEL</sequence>
<protein>
    <submittedName>
        <fullName evidence="9">Alcohol oxidase</fullName>
    </submittedName>
</protein>
<accession>A0A5C3R3A6</accession>
<evidence type="ECO:0000256" key="3">
    <source>
        <dbReference type="ARBA" id="ARBA00022630"/>
    </source>
</evidence>
<feature type="binding site" evidence="6">
    <location>
        <position position="257"/>
    </location>
    <ligand>
        <name>FAD</name>
        <dbReference type="ChEBI" id="CHEBI:57692"/>
    </ligand>
</feature>
<dbReference type="PIRSF" id="PIRSF000137">
    <property type="entry name" value="Alcohol_oxidase"/>
    <property type="match status" value="1"/>
</dbReference>
<evidence type="ECO:0000256" key="6">
    <source>
        <dbReference type="PIRSR" id="PIRSR000137-2"/>
    </source>
</evidence>
<dbReference type="InterPro" id="IPR012132">
    <property type="entry name" value="GMC_OxRdtase"/>
</dbReference>